<gene>
    <name evidence="2" type="ORF">FHG55_25355</name>
</gene>
<evidence type="ECO:0000313" key="3">
    <source>
        <dbReference type="Proteomes" id="UP000306272"/>
    </source>
</evidence>
<feature type="region of interest" description="Disordered" evidence="1">
    <location>
        <begin position="44"/>
        <end position="64"/>
    </location>
</feature>
<proteinExistence type="predicted"/>
<dbReference type="EMBL" id="VDDB01000019">
    <property type="protein sequence ID" value="TNB91854.1"/>
    <property type="molecule type" value="Genomic_DNA"/>
</dbReference>
<sequence>MGASLLAKAVCQVASMLNVPTPSRASSLPQGFVFQRLIRCTASTSQGAPCSTSLAVEPSNSARP</sequence>
<evidence type="ECO:0000313" key="2">
    <source>
        <dbReference type="EMBL" id="TNB91854.1"/>
    </source>
</evidence>
<accession>A0A5C4KT99</accession>
<evidence type="ECO:0000256" key="1">
    <source>
        <dbReference type="SAM" id="MobiDB-lite"/>
    </source>
</evidence>
<dbReference type="AlphaFoldDB" id="A0A5C4KT99"/>
<dbReference type="Proteomes" id="UP000306272">
    <property type="component" value="Unassembled WGS sequence"/>
</dbReference>
<name>A0A5C4KT99_PSEJE</name>
<keyword evidence="3" id="KW-1185">Reference proteome</keyword>
<organism evidence="2 3">
    <name type="scientific">Pseudomonas jessenii</name>
    <dbReference type="NCBI Taxonomy" id="77298"/>
    <lineage>
        <taxon>Bacteria</taxon>
        <taxon>Pseudomonadati</taxon>
        <taxon>Pseudomonadota</taxon>
        <taxon>Gammaproteobacteria</taxon>
        <taxon>Pseudomonadales</taxon>
        <taxon>Pseudomonadaceae</taxon>
        <taxon>Pseudomonas</taxon>
    </lineage>
</organism>
<protein>
    <submittedName>
        <fullName evidence="2">Uncharacterized protein</fullName>
    </submittedName>
</protein>
<reference evidence="2" key="1">
    <citation type="submission" date="2019-06" db="EMBL/GenBank/DDBJ databases">
        <title>Pseudomonas-derived Butenolides : (Bio)synthesis of Styrolides.</title>
        <authorList>
            <person name="Klapper M."/>
            <person name="Chowdhury S."/>
            <person name="Stallforth P."/>
        </authorList>
    </citation>
    <scope>NUCLEOTIDE SEQUENCE [LARGE SCALE GENOMIC DNA]</scope>
    <source>
        <strain evidence="2">EC-S101</strain>
    </source>
</reference>
<comment type="caution">
    <text evidence="2">The sequence shown here is derived from an EMBL/GenBank/DDBJ whole genome shotgun (WGS) entry which is preliminary data.</text>
</comment>